<dbReference type="InterPro" id="IPR006127">
    <property type="entry name" value="ZnuA-like"/>
</dbReference>
<evidence type="ECO:0000313" key="4">
    <source>
        <dbReference type="EMBL" id="TLP77387.1"/>
    </source>
</evidence>
<sequence>MTSLRPATAGASIRWTTPEGAPADIENSLQQVYSGRMQKSFLAAAACVGMLLLAGCGDDSQDAAAPESDASAEETGLTVVASIDVYTDLVQGIAGDTVEVVPMVDSTAVDPHSYEATPQDRLQVENSDVIIANGGGYDAFMTLLASAADKDDQVYQLIPGDNQHGEDAGGDWENEHIWYDLTQMSEFVLDFAEHLGQLAPENADFYSENAEALAGDLDALAQRNRELSAEGLSYLATEAVSGFLLDDAGFDNATPVEFLSAVEHGDDVSPRLYSEALGLAEEVDLLVFNPQTETQQAARIRDAAESADAVVLEFTETLPEDSDGYLEWMEANLDLLEGALEEMR</sequence>
<evidence type="ECO:0000256" key="2">
    <source>
        <dbReference type="ARBA" id="ARBA00022729"/>
    </source>
</evidence>
<dbReference type="Gene3D" id="3.40.50.1980">
    <property type="entry name" value="Nitrogenase molybdenum iron protein domain"/>
    <property type="match status" value="1"/>
</dbReference>
<comment type="similarity">
    <text evidence="3">Belongs to the bacterial solute-binding protein 9 family.</text>
</comment>
<gene>
    <name evidence="4" type="ORF">FEF27_04225</name>
</gene>
<dbReference type="AlphaFoldDB" id="A0A5R9AHL8"/>
<keyword evidence="1 3" id="KW-0813">Transport</keyword>
<dbReference type="SUPFAM" id="SSF53807">
    <property type="entry name" value="Helical backbone' metal receptor"/>
    <property type="match status" value="1"/>
</dbReference>
<evidence type="ECO:0000256" key="1">
    <source>
        <dbReference type="ARBA" id="ARBA00022448"/>
    </source>
</evidence>
<protein>
    <submittedName>
        <fullName evidence="4">ABC transporter substrate-binding protein</fullName>
    </submittedName>
</protein>
<dbReference type="InterPro" id="IPR050492">
    <property type="entry name" value="Bact_metal-bind_prot9"/>
</dbReference>
<name>A0A5R9AHL8_9MICC</name>
<evidence type="ECO:0000313" key="5">
    <source>
        <dbReference type="Proteomes" id="UP000306544"/>
    </source>
</evidence>
<dbReference type="PRINTS" id="PR00690">
    <property type="entry name" value="ADHESNFAMILY"/>
</dbReference>
<accession>A0A5R9AHL8</accession>
<keyword evidence="2" id="KW-0732">Signal</keyword>
<dbReference type="GO" id="GO:0007155">
    <property type="term" value="P:cell adhesion"/>
    <property type="evidence" value="ECO:0007669"/>
    <property type="project" value="InterPro"/>
</dbReference>
<dbReference type="InterPro" id="IPR006128">
    <property type="entry name" value="Lipoprotein_PsaA-like"/>
</dbReference>
<dbReference type="GO" id="GO:0046872">
    <property type="term" value="F:metal ion binding"/>
    <property type="evidence" value="ECO:0007669"/>
    <property type="project" value="InterPro"/>
</dbReference>
<proteinExistence type="inferred from homology"/>
<reference evidence="4 5" key="1">
    <citation type="submission" date="2019-05" db="EMBL/GenBank/DDBJ databases">
        <title>Nesterenkonia sp. GY239, isolated from the Southern Atlantic Ocean.</title>
        <authorList>
            <person name="Zhang G."/>
        </authorList>
    </citation>
    <scope>NUCLEOTIDE SEQUENCE [LARGE SCALE GENOMIC DNA]</scope>
    <source>
        <strain evidence="4 5">GY239</strain>
    </source>
</reference>
<dbReference type="OrthoDB" id="5296019at2"/>
<evidence type="ECO:0000256" key="3">
    <source>
        <dbReference type="RuleBase" id="RU003512"/>
    </source>
</evidence>
<comment type="caution">
    <text evidence="4">The sequence shown here is derived from an EMBL/GenBank/DDBJ whole genome shotgun (WGS) entry which is preliminary data.</text>
</comment>
<organism evidence="4 5">
    <name type="scientific">Nesterenkonia sphaerica</name>
    <dbReference type="NCBI Taxonomy" id="1804988"/>
    <lineage>
        <taxon>Bacteria</taxon>
        <taxon>Bacillati</taxon>
        <taxon>Actinomycetota</taxon>
        <taxon>Actinomycetes</taxon>
        <taxon>Micrococcales</taxon>
        <taxon>Micrococcaceae</taxon>
        <taxon>Nesterenkonia</taxon>
    </lineage>
</organism>
<dbReference type="GO" id="GO:0030001">
    <property type="term" value="P:metal ion transport"/>
    <property type="evidence" value="ECO:0007669"/>
    <property type="project" value="InterPro"/>
</dbReference>
<dbReference type="EMBL" id="VAWA01000004">
    <property type="protein sequence ID" value="TLP77387.1"/>
    <property type="molecule type" value="Genomic_DNA"/>
</dbReference>
<dbReference type="Pfam" id="PF01297">
    <property type="entry name" value="ZnuA"/>
    <property type="match status" value="1"/>
</dbReference>
<dbReference type="PANTHER" id="PTHR42953">
    <property type="entry name" value="HIGH-AFFINITY ZINC UPTAKE SYSTEM PROTEIN ZNUA-RELATED"/>
    <property type="match status" value="1"/>
</dbReference>
<dbReference type="Proteomes" id="UP000306544">
    <property type="component" value="Unassembled WGS sequence"/>
</dbReference>
<keyword evidence="5" id="KW-1185">Reference proteome</keyword>